<name>A0AAJ0BCU8_9PEZI</name>
<sequence length="79" mass="8959">MTPLFVWSLDTAVSVPLAGLLNSLRCTPNPVFYYHPQPVNNEGQQHPPTHPHTLRLPSPPRTHGTAHSCYYHYQETMLP</sequence>
<dbReference type="Proteomes" id="UP001239445">
    <property type="component" value="Unassembled WGS sequence"/>
</dbReference>
<evidence type="ECO:0000313" key="3">
    <source>
        <dbReference type="EMBL" id="KAK1755926.1"/>
    </source>
</evidence>
<evidence type="ECO:0000313" key="4">
    <source>
        <dbReference type="Proteomes" id="UP001239445"/>
    </source>
</evidence>
<dbReference type="AlphaFoldDB" id="A0AAJ0BCU8"/>
<feature type="region of interest" description="Disordered" evidence="1">
    <location>
        <begin position="36"/>
        <end position="62"/>
    </location>
</feature>
<comment type="caution">
    <text evidence="3">The sequence shown here is derived from an EMBL/GenBank/DDBJ whole genome shotgun (WGS) entry which is preliminary data.</text>
</comment>
<protein>
    <recommendedName>
        <fullName evidence="5">Secreted protein</fullName>
    </recommendedName>
</protein>
<gene>
    <name evidence="3" type="ORF">QBC47DRAFT_381650</name>
</gene>
<accession>A0AAJ0BCU8</accession>
<evidence type="ECO:0000256" key="1">
    <source>
        <dbReference type="SAM" id="MobiDB-lite"/>
    </source>
</evidence>
<feature type="signal peptide" evidence="2">
    <location>
        <begin position="1"/>
        <end position="18"/>
    </location>
</feature>
<keyword evidence="2" id="KW-0732">Signal</keyword>
<proteinExistence type="predicted"/>
<evidence type="ECO:0000256" key="2">
    <source>
        <dbReference type="SAM" id="SignalP"/>
    </source>
</evidence>
<keyword evidence="4" id="KW-1185">Reference proteome</keyword>
<feature type="chain" id="PRO_5042487816" description="Secreted protein" evidence="2">
    <location>
        <begin position="19"/>
        <end position="79"/>
    </location>
</feature>
<organism evidence="3 4">
    <name type="scientific">Echria macrotheca</name>
    <dbReference type="NCBI Taxonomy" id="438768"/>
    <lineage>
        <taxon>Eukaryota</taxon>
        <taxon>Fungi</taxon>
        <taxon>Dikarya</taxon>
        <taxon>Ascomycota</taxon>
        <taxon>Pezizomycotina</taxon>
        <taxon>Sordariomycetes</taxon>
        <taxon>Sordariomycetidae</taxon>
        <taxon>Sordariales</taxon>
        <taxon>Schizotheciaceae</taxon>
        <taxon>Echria</taxon>
    </lineage>
</organism>
<reference evidence="3" key="1">
    <citation type="submission" date="2023-06" db="EMBL/GenBank/DDBJ databases">
        <title>Genome-scale phylogeny and comparative genomics of the fungal order Sordariales.</title>
        <authorList>
            <consortium name="Lawrence Berkeley National Laboratory"/>
            <person name="Hensen N."/>
            <person name="Bonometti L."/>
            <person name="Westerberg I."/>
            <person name="Brannstrom I.O."/>
            <person name="Guillou S."/>
            <person name="Cros-Aarteil S."/>
            <person name="Calhoun S."/>
            <person name="Haridas S."/>
            <person name="Kuo A."/>
            <person name="Mondo S."/>
            <person name="Pangilinan J."/>
            <person name="Riley R."/>
            <person name="Labutti K."/>
            <person name="Andreopoulos B."/>
            <person name="Lipzen A."/>
            <person name="Chen C."/>
            <person name="Yanf M."/>
            <person name="Daum C."/>
            <person name="Ng V."/>
            <person name="Clum A."/>
            <person name="Steindorff A."/>
            <person name="Ohm R."/>
            <person name="Martin F."/>
            <person name="Silar P."/>
            <person name="Natvig D."/>
            <person name="Lalanne C."/>
            <person name="Gautier V."/>
            <person name="Ament-Velasquez S.L."/>
            <person name="Kruys A."/>
            <person name="Hutchinson M.I."/>
            <person name="Powell A.J."/>
            <person name="Barry K."/>
            <person name="Miller A.N."/>
            <person name="Grigoriev I.V."/>
            <person name="Debuchy R."/>
            <person name="Gladieux P."/>
            <person name="Thoren M.H."/>
            <person name="Johannesson H."/>
        </authorList>
    </citation>
    <scope>NUCLEOTIDE SEQUENCE</scope>
    <source>
        <strain evidence="3">PSN4</strain>
    </source>
</reference>
<evidence type="ECO:0008006" key="5">
    <source>
        <dbReference type="Google" id="ProtNLM"/>
    </source>
</evidence>
<dbReference type="EMBL" id="MU839833">
    <property type="protein sequence ID" value="KAK1755926.1"/>
    <property type="molecule type" value="Genomic_DNA"/>
</dbReference>